<reference evidence="1 2" key="1">
    <citation type="submission" date="2020-08" db="EMBL/GenBank/DDBJ databases">
        <title>Genomic Encyclopedia of Type Strains, Phase IV (KMG-IV): sequencing the most valuable type-strain genomes for metagenomic binning, comparative biology and taxonomic classification.</title>
        <authorList>
            <person name="Goeker M."/>
        </authorList>
    </citation>
    <scope>NUCLEOTIDE SEQUENCE [LARGE SCALE GENOMIC DNA]</scope>
    <source>
        <strain evidence="1 2">DSM 13481</strain>
    </source>
</reference>
<evidence type="ECO:0000313" key="2">
    <source>
        <dbReference type="Proteomes" id="UP000555828"/>
    </source>
</evidence>
<name>A0A841GTC9_9BACT</name>
<proteinExistence type="predicted"/>
<comment type="caution">
    <text evidence="1">The sequence shown here is derived from an EMBL/GenBank/DDBJ whole genome shotgun (WGS) entry which is preliminary data.</text>
</comment>
<gene>
    <name evidence="1" type="ORF">HNP65_001521</name>
</gene>
<dbReference type="EMBL" id="JACHEX010000004">
    <property type="protein sequence ID" value="MBB6063058.1"/>
    <property type="molecule type" value="Genomic_DNA"/>
</dbReference>
<evidence type="ECO:0000313" key="1">
    <source>
        <dbReference type="EMBL" id="MBB6063058.1"/>
    </source>
</evidence>
<sequence length="86" mass="10494">MKRLIDLIIEALENMNKNFCILSNHLGRIKYLERPIAYEFYHQFRKLIEEEKFVIQGEVDKRYQYYFSKGKVPDFIIHIPNTQKNL</sequence>
<dbReference type="RefSeq" id="WP_184619660.1">
    <property type="nucleotide sequence ID" value="NZ_JACHEX010000004.1"/>
</dbReference>
<dbReference type="Proteomes" id="UP000555828">
    <property type="component" value="Unassembled WGS sequence"/>
</dbReference>
<dbReference type="AlphaFoldDB" id="A0A841GTC9"/>
<protein>
    <submittedName>
        <fullName evidence="1">Uncharacterized protein</fullName>
    </submittedName>
</protein>
<organism evidence="1 2">
    <name type="scientific">Thermosipho japonicus</name>
    <dbReference type="NCBI Taxonomy" id="90323"/>
    <lineage>
        <taxon>Bacteria</taxon>
        <taxon>Thermotogati</taxon>
        <taxon>Thermotogota</taxon>
        <taxon>Thermotogae</taxon>
        <taxon>Thermotogales</taxon>
        <taxon>Fervidobacteriaceae</taxon>
        <taxon>Thermosipho</taxon>
    </lineage>
</organism>
<keyword evidence="2" id="KW-1185">Reference proteome</keyword>
<accession>A0A841GTC9</accession>